<accession>E4YWW8</accession>
<dbReference type="EMBL" id="FN655714">
    <property type="protein sequence ID" value="CBY39951.1"/>
    <property type="molecule type" value="Genomic_DNA"/>
</dbReference>
<reference evidence="2" key="1">
    <citation type="journal article" date="2010" name="Science">
        <title>Plasticity of animal genome architecture unmasked by rapid evolution of a pelagic tunicate.</title>
        <authorList>
            <person name="Denoeud F."/>
            <person name="Henriet S."/>
            <person name="Mungpakdee S."/>
            <person name="Aury J.M."/>
            <person name="Da Silva C."/>
            <person name="Brinkmann H."/>
            <person name="Mikhaleva J."/>
            <person name="Olsen L.C."/>
            <person name="Jubin C."/>
            <person name="Canestro C."/>
            <person name="Bouquet J.M."/>
            <person name="Danks G."/>
            <person name="Poulain J."/>
            <person name="Campsteijn C."/>
            <person name="Adamski M."/>
            <person name="Cross I."/>
            <person name="Yadetie F."/>
            <person name="Muffato M."/>
            <person name="Louis A."/>
            <person name="Butcher S."/>
            <person name="Tsagkogeorga G."/>
            <person name="Konrad A."/>
            <person name="Singh S."/>
            <person name="Jensen M.F."/>
            <person name="Cong E.H."/>
            <person name="Eikeseth-Otteraa H."/>
            <person name="Noel B."/>
            <person name="Anthouard V."/>
            <person name="Porcel B.M."/>
            <person name="Kachouri-Lafond R."/>
            <person name="Nishino A."/>
            <person name="Ugolini M."/>
            <person name="Chourrout P."/>
            <person name="Nishida H."/>
            <person name="Aasland R."/>
            <person name="Huzurbazar S."/>
            <person name="Westhof E."/>
            <person name="Delsuc F."/>
            <person name="Lehrach H."/>
            <person name="Reinhardt R."/>
            <person name="Weissenbach J."/>
            <person name="Roy S.W."/>
            <person name="Artiguenave F."/>
            <person name="Postlethwait J.H."/>
            <person name="Manak J.R."/>
            <person name="Thompson E.M."/>
            <person name="Jaillon O."/>
            <person name="Du Pasquier L."/>
            <person name="Boudinot P."/>
            <person name="Liberles D.A."/>
            <person name="Volff J.N."/>
            <person name="Philippe H."/>
            <person name="Lenhard B."/>
            <person name="Roest Crollius H."/>
            <person name="Wincker P."/>
            <person name="Chourrout D."/>
        </authorList>
    </citation>
    <scope>NUCLEOTIDE SEQUENCE [LARGE SCALE GENOMIC DNA]</scope>
</reference>
<protein>
    <submittedName>
        <fullName evidence="2">Uncharacterized protein</fullName>
    </submittedName>
</protein>
<dbReference type="AlphaFoldDB" id="E4YWW8"/>
<keyword evidence="1" id="KW-0472">Membrane</keyword>
<keyword evidence="1" id="KW-0812">Transmembrane</keyword>
<proteinExistence type="predicted"/>
<dbReference type="Proteomes" id="UP000011014">
    <property type="component" value="Unassembled WGS sequence"/>
</dbReference>
<keyword evidence="1" id="KW-1133">Transmembrane helix</keyword>
<evidence type="ECO:0000256" key="1">
    <source>
        <dbReference type="SAM" id="Phobius"/>
    </source>
</evidence>
<feature type="transmembrane region" description="Helical" evidence="1">
    <location>
        <begin position="12"/>
        <end position="30"/>
    </location>
</feature>
<evidence type="ECO:0000313" key="2">
    <source>
        <dbReference type="EMBL" id="CBY39951.1"/>
    </source>
</evidence>
<name>E4YWW8_OIKDI</name>
<organism evidence="2">
    <name type="scientific">Oikopleura dioica</name>
    <name type="common">Tunicate</name>
    <dbReference type="NCBI Taxonomy" id="34765"/>
    <lineage>
        <taxon>Eukaryota</taxon>
        <taxon>Metazoa</taxon>
        <taxon>Chordata</taxon>
        <taxon>Tunicata</taxon>
        <taxon>Appendicularia</taxon>
        <taxon>Copelata</taxon>
        <taxon>Oikopleuridae</taxon>
        <taxon>Oikopleura</taxon>
    </lineage>
</organism>
<gene>
    <name evidence="2" type="ORF">GSOID_T00020548001</name>
</gene>
<sequence>MYYSVQSAKYWRNAACFLGFPLVGLAYNAAERREPKWHKREGWNSVEYLNPCPRHKQVYEADSNRCLFYNAENDVTILSNDDGEVRRYPYLSEVEKTDIRWDALGASELEPLNPETNYKTPEMTAHLRERLRAKIELVKPPKKKVKKSFWFW</sequence>